<feature type="non-terminal residue" evidence="1">
    <location>
        <position position="1"/>
    </location>
</feature>
<dbReference type="EMBL" id="BART01020657">
    <property type="protein sequence ID" value="GAH05087.1"/>
    <property type="molecule type" value="Genomic_DNA"/>
</dbReference>
<organism evidence="1">
    <name type="scientific">marine sediment metagenome</name>
    <dbReference type="NCBI Taxonomy" id="412755"/>
    <lineage>
        <taxon>unclassified sequences</taxon>
        <taxon>metagenomes</taxon>
        <taxon>ecological metagenomes</taxon>
    </lineage>
</organism>
<sequence>LAKEEYALEAKEKETRAIESKKVGIDVLMYLHNKGATVFRAISRVGTKGLEWSQSDTAKCSNLLSYYIKTNRGRLICTACGAVTKDGNCTQHKKSFIKEANDTENLSIFIMRALFEIKEGLIGTGRGVEPMAWDKAKSTIDREIASLKRKGKLTSKTNLKELLPGEINYVIGPSLSAVIGKYFNESLVYAARRADIA</sequence>
<name>X1CC23_9ZZZZ</name>
<proteinExistence type="predicted"/>
<accession>X1CC23</accession>
<comment type="caution">
    <text evidence="1">The sequence shown here is derived from an EMBL/GenBank/DDBJ whole genome shotgun (WGS) entry which is preliminary data.</text>
</comment>
<gene>
    <name evidence="1" type="ORF">S01H4_38311</name>
</gene>
<protein>
    <submittedName>
        <fullName evidence="1">Uncharacterized protein</fullName>
    </submittedName>
</protein>
<evidence type="ECO:0000313" key="1">
    <source>
        <dbReference type="EMBL" id="GAH05087.1"/>
    </source>
</evidence>
<reference evidence="1" key="1">
    <citation type="journal article" date="2014" name="Front. Microbiol.">
        <title>High frequency of phylogenetically diverse reductive dehalogenase-homologous genes in deep subseafloor sedimentary metagenomes.</title>
        <authorList>
            <person name="Kawai M."/>
            <person name="Futagami T."/>
            <person name="Toyoda A."/>
            <person name="Takaki Y."/>
            <person name="Nishi S."/>
            <person name="Hori S."/>
            <person name="Arai W."/>
            <person name="Tsubouchi T."/>
            <person name="Morono Y."/>
            <person name="Uchiyama I."/>
            <person name="Ito T."/>
            <person name="Fujiyama A."/>
            <person name="Inagaki F."/>
            <person name="Takami H."/>
        </authorList>
    </citation>
    <scope>NUCLEOTIDE SEQUENCE</scope>
    <source>
        <strain evidence="1">Expedition CK06-06</strain>
    </source>
</reference>
<dbReference type="AlphaFoldDB" id="X1CC23"/>